<evidence type="ECO:0000256" key="2">
    <source>
        <dbReference type="ARBA" id="ARBA00004170"/>
    </source>
</evidence>
<dbReference type="PANTHER" id="PTHR11632">
    <property type="entry name" value="SUCCINATE DEHYDROGENASE 2 FLAVOPROTEIN SUBUNIT"/>
    <property type="match status" value="1"/>
</dbReference>
<evidence type="ECO:0000256" key="4">
    <source>
        <dbReference type="ARBA" id="ARBA00012792"/>
    </source>
</evidence>
<feature type="non-terminal residue" evidence="12">
    <location>
        <position position="1"/>
    </location>
</feature>
<dbReference type="GO" id="GO:0009055">
    <property type="term" value="F:electron transfer activity"/>
    <property type="evidence" value="ECO:0007669"/>
    <property type="project" value="TreeGrafter"/>
</dbReference>
<accession>A0A820KQX8</accession>
<dbReference type="InterPro" id="IPR037099">
    <property type="entry name" value="Fum_R/Succ_DH_flav-like_C_sf"/>
</dbReference>
<comment type="cofactor">
    <cofactor evidence="1">
        <name>FAD</name>
        <dbReference type="ChEBI" id="CHEBI:57692"/>
    </cofactor>
</comment>
<feature type="domain" description="Fumarate reductase/succinate dehydrogenase flavoprotein-like C-terminal" evidence="11">
    <location>
        <begin position="1"/>
        <end position="84"/>
    </location>
</feature>
<dbReference type="InterPro" id="IPR015939">
    <property type="entry name" value="Fum_Rdtase/Succ_DH_flav-like_C"/>
</dbReference>
<comment type="subcellular location">
    <subcellularLocation>
        <location evidence="2">Membrane</location>
        <topology evidence="2">Peripheral membrane protein</topology>
    </subcellularLocation>
</comment>
<reference evidence="12" key="1">
    <citation type="submission" date="2021-02" db="EMBL/GenBank/DDBJ databases">
        <authorList>
            <person name="Nowell W R."/>
        </authorList>
    </citation>
    <scope>NUCLEOTIDE SEQUENCE</scope>
</reference>
<dbReference type="GO" id="GO:0005739">
    <property type="term" value="C:mitochondrion"/>
    <property type="evidence" value="ECO:0007669"/>
    <property type="project" value="GOC"/>
</dbReference>
<comment type="similarity">
    <text evidence="3">Belongs to the FAD-dependent oxidoreductase 2 family. FRD/SDH subfamily.</text>
</comment>
<dbReference type="InterPro" id="IPR030664">
    <property type="entry name" value="SdhA/FrdA/AprA"/>
</dbReference>
<evidence type="ECO:0000256" key="6">
    <source>
        <dbReference type="ARBA" id="ARBA00022630"/>
    </source>
</evidence>
<evidence type="ECO:0000259" key="11">
    <source>
        <dbReference type="Pfam" id="PF02910"/>
    </source>
</evidence>
<dbReference type="FunFam" id="1.20.58.100:FF:000001">
    <property type="entry name" value="Succinate dehydrogenase flavoprotein subunit (SdhA)"/>
    <property type="match status" value="1"/>
</dbReference>
<evidence type="ECO:0000256" key="3">
    <source>
        <dbReference type="ARBA" id="ARBA00008040"/>
    </source>
</evidence>
<dbReference type="SUPFAM" id="SSF46977">
    <property type="entry name" value="Succinate dehydrogenase/fumarate reductase flavoprotein C-terminal domain"/>
    <property type="match status" value="1"/>
</dbReference>
<keyword evidence="7" id="KW-0274">FAD</keyword>
<organism evidence="12 13">
    <name type="scientific">Adineta steineri</name>
    <dbReference type="NCBI Taxonomy" id="433720"/>
    <lineage>
        <taxon>Eukaryota</taxon>
        <taxon>Metazoa</taxon>
        <taxon>Spiralia</taxon>
        <taxon>Gnathifera</taxon>
        <taxon>Rotifera</taxon>
        <taxon>Eurotatoria</taxon>
        <taxon>Bdelloidea</taxon>
        <taxon>Adinetida</taxon>
        <taxon>Adinetidae</taxon>
        <taxon>Adineta</taxon>
    </lineage>
</organism>
<sequence length="96" mass="11059">TMQNHAAVFRDGETLKKGCDLMDDIFQAQKDLKLTDRGIIWNTDLIETLELQNLLLNAMQTIYGAEARKESRGAHAREDYPVRNIKVNRTCFKISF</sequence>
<evidence type="ECO:0000313" key="12">
    <source>
        <dbReference type="EMBL" id="CAF4344064.1"/>
    </source>
</evidence>
<evidence type="ECO:0000256" key="10">
    <source>
        <dbReference type="ARBA" id="ARBA00023136"/>
    </source>
</evidence>
<dbReference type="Gene3D" id="1.20.58.100">
    <property type="entry name" value="Fumarate reductase/succinate dehydrogenase flavoprotein-like, C-terminal domain"/>
    <property type="match status" value="1"/>
</dbReference>
<name>A0A820KQX8_9BILA</name>
<evidence type="ECO:0000256" key="8">
    <source>
        <dbReference type="ARBA" id="ARBA00022982"/>
    </source>
</evidence>
<evidence type="ECO:0000313" key="13">
    <source>
        <dbReference type="Proteomes" id="UP000663881"/>
    </source>
</evidence>
<keyword evidence="5" id="KW-0813">Transport</keyword>
<dbReference type="EMBL" id="CAJOAY010020931">
    <property type="protein sequence ID" value="CAF4344064.1"/>
    <property type="molecule type" value="Genomic_DNA"/>
</dbReference>
<gene>
    <name evidence="12" type="ORF">OKA104_LOCUS48442</name>
</gene>
<dbReference type="PANTHER" id="PTHR11632:SF51">
    <property type="entry name" value="SUCCINATE DEHYDROGENASE [UBIQUINONE] FLAVOPROTEIN SUBUNIT, MITOCHONDRIAL"/>
    <property type="match status" value="1"/>
</dbReference>
<proteinExistence type="inferred from homology"/>
<dbReference type="GO" id="GO:0008177">
    <property type="term" value="F:succinate dehydrogenase (quinone) activity"/>
    <property type="evidence" value="ECO:0007669"/>
    <property type="project" value="UniProtKB-EC"/>
</dbReference>
<evidence type="ECO:0000256" key="7">
    <source>
        <dbReference type="ARBA" id="ARBA00022827"/>
    </source>
</evidence>
<dbReference type="GO" id="GO:0006121">
    <property type="term" value="P:mitochondrial electron transport, succinate to ubiquinone"/>
    <property type="evidence" value="ECO:0007669"/>
    <property type="project" value="TreeGrafter"/>
</dbReference>
<evidence type="ECO:0000256" key="1">
    <source>
        <dbReference type="ARBA" id="ARBA00001974"/>
    </source>
</evidence>
<keyword evidence="6" id="KW-0285">Flavoprotein</keyword>
<keyword evidence="10" id="KW-0472">Membrane</keyword>
<dbReference type="GO" id="GO:0050660">
    <property type="term" value="F:flavin adenine dinucleotide binding"/>
    <property type="evidence" value="ECO:0007669"/>
    <property type="project" value="TreeGrafter"/>
</dbReference>
<dbReference type="AlphaFoldDB" id="A0A820KQX8"/>
<dbReference type="EC" id="1.3.5.1" evidence="4"/>
<dbReference type="GO" id="GO:0016020">
    <property type="term" value="C:membrane"/>
    <property type="evidence" value="ECO:0007669"/>
    <property type="project" value="UniProtKB-SubCell"/>
</dbReference>
<dbReference type="Pfam" id="PF02910">
    <property type="entry name" value="Succ_DH_flav_C"/>
    <property type="match status" value="1"/>
</dbReference>
<evidence type="ECO:0000256" key="5">
    <source>
        <dbReference type="ARBA" id="ARBA00022448"/>
    </source>
</evidence>
<protein>
    <recommendedName>
        <fullName evidence="4">succinate dehydrogenase</fullName>
        <ecNumber evidence="4">1.3.5.1</ecNumber>
    </recommendedName>
</protein>
<keyword evidence="8" id="KW-0249">Electron transport</keyword>
<keyword evidence="9" id="KW-0560">Oxidoreductase</keyword>
<comment type="caution">
    <text evidence="12">The sequence shown here is derived from an EMBL/GenBank/DDBJ whole genome shotgun (WGS) entry which is preliminary data.</text>
</comment>
<dbReference type="Proteomes" id="UP000663881">
    <property type="component" value="Unassembled WGS sequence"/>
</dbReference>
<evidence type="ECO:0000256" key="9">
    <source>
        <dbReference type="ARBA" id="ARBA00023002"/>
    </source>
</evidence>